<feature type="transmembrane region" description="Helical" evidence="9">
    <location>
        <begin position="416"/>
        <end position="440"/>
    </location>
</feature>
<name>A0A1I0XBI1_9PSEU</name>
<dbReference type="InterPro" id="IPR000060">
    <property type="entry name" value="BCCT_transptr"/>
</dbReference>
<proteinExistence type="inferred from homology"/>
<dbReference type="InterPro" id="IPR018093">
    <property type="entry name" value="BCCT_CS"/>
</dbReference>
<dbReference type="PANTHER" id="PTHR30047">
    <property type="entry name" value="HIGH-AFFINITY CHOLINE TRANSPORT PROTEIN-RELATED"/>
    <property type="match status" value="1"/>
</dbReference>
<feature type="transmembrane region" description="Helical" evidence="9">
    <location>
        <begin position="452"/>
        <end position="472"/>
    </location>
</feature>
<feature type="transmembrane region" description="Helical" evidence="9">
    <location>
        <begin position="52"/>
        <end position="71"/>
    </location>
</feature>
<dbReference type="GO" id="GO:0005886">
    <property type="term" value="C:plasma membrane"/>
    <property type="evidence" value="ECO:0007669"/>
    <property type="project" value="UniProtKB-SubCell"/>
</dbReference>
<gene>
    <name evidence="10" type="ORF">SAMN05216266_10341</name>
</gene>
<feature type="transmembrane region" description="Helical" evidence="9">
    <location>
        <begin position="358"/>
        <end position="376"/>
    </location>
</feature>
<organism evidence="10 11">
    <name type="scientific">Amycolatopsis marina</name>
    <dbReference type="NCBI Taxonomy" id="490629"/>
    <lineage>
        <taxon>Bacteria</taxon>
        <taxon>Bacillati</taxon>
        <taxon>Actinomycetota</taxon>
        <taxon>Actinomycetes</taxon>
        <taxon>Pseudonocardiales</taxon>
        <taxon>Pseudonocardiaceae</taxon>
        <taxon>Amycolatopsis</taxon>
    </lineage>
</organism>
<feature type="transmembrane region" description="Helical" evidence="9">
    <location>
        <begin position="324"/>
        <end position="346"/>
    </location>
</feature>
<keyword evidence="3" id="KW-0813">Transport</keyword>
<feature type="transmembrane region" description="Helical" evidence="9">
    <location>
        <begin position="274"/>
        <end position="294"/>
    </location>
</feature>
<dbReference type="PROSITE" id="PS01303">
    <property type="entry name" value="BCCT"/>
    <property type="match status" value="1"/>
</dbReference>
<comment type="similarity">
    <text evidence="2">Belongs to the BCCT transporter (TC 2.A.15) family.</text>
</comment>
<evidence type="ECO:0000256" key="4">
    <source>
        <dbReference type="ARBA" id="ARBA00022475"/>
    </source>
</evidence>
<keyword evidence="11" id="KW-1185">Reference proteome</keyword>
<reference evidence="11" key="1">
    <citation type="submission" date="2016-10" db="EMBL/GenBank/DDBJ databases">
        <authorList>
            <person name="Varghese N."/>
            <person name="Submissions S."/>
        </authorList>
    </citation>
    <scope>NUCLEOTIDE SEQUENCE [LARGE SCALE GENOMIC DNA]</scope>
    <source>
        <strain evidence="11">CGMCC 4.3568</strain>
    </source>
</reference>
<dbReference type="AlphaFoldDB" id="A0A1I0XBI1"/>
<accession>A0A1I0XBI1</accession>
<protein>
    <submittedName>
        <fullName evidence="10">Choline/carnitine/betaine transport</fullName>
    </submittedName>
</protein>
<feature type="region of interest" description="Disordered" evidence="8">
    <location>
        <begin position="512"/>
        <end position="571"/>
    </location>
</feature>
<comment type="subcellular location">
    <subcellularLocation>
        <location evidence="1">Cell membrane</location>
        <topology evidence="1">Multi-pass membrane protein</topology>
    </subcellularLocation>
</comment>
<dbReference type="PANTHER" id="PTHR30047:SF7">
    <property type="entry name" value="HIGH-AFFINITY CHOLINE TRANSPORT PROTEIN"/>
    <property type="match status" value="1"/>
</dbReference>
<evidence type="ECO:0000313" key="11">
    <source>
        <dbReference type="Proteomes" id="UP000243799"/>
    </source>
</evidence>
<evidence type="ECO:0000256" key="5">
    <source>
        <dbReference type="ARBA" id="ARBA00022692"/>
    </source>
</evidence>
<dbReference type="Proteomes" id="UP000243799">
    <property type="component" value="Unassembled WGS sequence"/>
</dbReference>
<dbReference type="RefSeq" id="WP_091671568.1">
    <property type="nucleotide sequence ID" value="NZ_FOKG01000003.1"/>
</dbReference>
<dbReference type="NCBIfam" id="TIGR00842">
    <property type="entry name" value="bcct"/>
    <property type="match status" value="1"/>
</dbReference>
<evidence type="ECO:0000256" key="2">
    <source>
        <dbReference type="ARBA" id="ARBA00005658"/>
    </source>
</evidence>
<feature type="transmembrane region" description="Helical" evidence="9">
    <location>
        <begin position="12"/>
        <end position="32"/>
    </location>
</feature>
<keyword evidence="5 9" id="KW-0812">Transmembrane</keyword>
<evidence type="ECO:0000313" key="10">
    <source>
        <dbReference type="EMBL" id="SFA97776.1"/>
    </source>
</evidence>
<keyword evidence="7 9" id="KW-0472">Membrane</keyword>
<evidence type="ECO:0000256" key="3">
    <source>
        <dbReference type="ARBA" id="ARBA00022448"/>
    </source>
</evidence>
<evidence type="ECO:0000256" key="6">
    <source>
        <dbReference type="ARBA" id="ARBA00022989"/>
    </source>
</evidence>
<feature type="transmembrane region" description="Helical" evidence="9">
    <location>
        <begin position="148"/>
        <end position="166"/>
    </location>
</feature>
<dbReference type="GO" id="GO:0022857">
    <property type="term" value="F:transmembrane transporter activity"/>
    <property type="evidence" value="ECO:0007669"/>
    <property type="project" value="InterPro"/>
</dbReference>
<feature type="transmembrane region" description="Helical" evidence="9">
    <location>
        <begin position="478"/>
        <end position="500"/>
    </location>
</feature>
<evidence type="ECO:0000256" key="8">
    <source>
        <dbReference type="SAM" id="MobiDB-lite"/>
    </source>
</evidence>
<keyword evidence="6 9" id="KW-1133">Transmembrane helix</keyword>
<feature type="transmembrane region" description="Helical" evidence="9">
    <location>
        <begin position="92"/>
        <end position="112"/>
    </location>
</feature>
<sequence length="571" mass="60699">MADATEKPRIDRVVFGISLGLIIAFCVVGAIFPVGVGEVGSAILSWLVADLGWIYVLAATGFVVFAFWLVLSKYGRIPLSRDNEPPEFSTSSWIAMMFSAGMGIGLIFFGVAEPIAHLTEPAPGLDVAPSSEEATRHSMAYTFFHWGLHPWAIYAVVALALAYSTFRKGRGNLISSPFQSLVRDKEVEYTWWGRFVNIWSIVATKFGGATSLGLGALQIAGGLALVTDLGGGFTEGRGSKGAAFFVIFVLVTLAIISAISGVSRGIKWLSNTNMVLAALLLLFVLIVGPTVFIFDLIPASIGAYLSNLVPMSFSVPLFGGTEWFSSWTIFYWAWWISWTPFVSTFIARISRGRTVREFVAGVLFVPTAVSALWFTVLGGAGLDLELSGADISGSGGTAQQFFTVLQNYPGYTATGIMVMILVAIFWISGADSSALVLATLSSHGAREPNKYLVALWAGLSAAVAAVLLYVGGLGALQTFTVIVAAPFVVVMVALCVALMVDLRRDPLRERRAGPVRRGNVPPTDEAITEAGQTDAGKNGEEKKQGTPAKPTAPPWAGEPPLPAGTSGTDTS</sequence>
<feature type="compositionally biased region" description="Pro residues" evidence="8">
    <location>
        <begin position="550"/>
        <end position="562"/>
    </location>
</feature>
<dbReference type="EMBL" id="FOKG01000003">
    <property type="protein sequence ID" value="SFA97776.1"/>
    <property type="molecule type" value="Genomic_DNA"/>
</dbReference>
<evidence type="ECO:0000256" key="7">
    <source>
        <dbReference type="ARBA" id="ARBA00023136"/>
    </source>
</evidence>
<keyword evidence="4" id="KW-1003">Cell membrane</keyword>
<dbReference type="Pfam" id="PF02028">
    <property type="entry name" value="BCCT"/>
    <property type="match status" value="1"/>
</dbReference>
<feature type="transmembrane region" description="Helical" evidence="9">
    <location>
        <begin position="242"/>
        <end position="262"/>
    </location>
</feature>
<evidence type="ECO:0000256" key="1">
    <source>
        <dbReference type="ARBA" id="ARBA00004651"/>
    </source>
</evidence>
<evidence type="ECO:0000256" key="9">
    <source>
        <dbReference type="SAM" id="Phobius"/>
    </source>
</evidence>
<dbReference type="OrthoDB" id="9775735at2"/>